<evidence type="ECO:0000256" key="2">
    <source>
        <dbReference type="PROSITE-ProRule" id="PRU00335"/>
    </source>
</evidence>
<gene>
    <name evidence="4" type="primary">rutR</name>
    <name evidence="4" type="ORF">LuPra_05371</name>
</gene>
<dbReference type="PANTHER" id="PTHR30055:SF223">
    <property type="entry name" value="HTH-TYPE TRANSCRIPTIONAL REGULATOR UIDR"/>
    <property type="match status" value="1"/>
</dbReference>
<dbReference type="InterPro" id="IPR050109">
    <property type="entry name" value="HTH-type_TetR-like_transc_reg"/>
</dbReference>
<dbReference type="STRING" id="1855912.LuPra_05371"/>
<evidence type="ECO:0000256" key="1">
    <source>
        <dbReference type="ARBA" id="ARBA00023125"/>
    </source>
</evidence>
<sequence length="221" mass="24378">MPRAARSPRSSAASRPGALVRRHVPSGARRAQILHAAAELFGEHGFAGTTTREIAAAVGASETVLFRLFPTKESLYLAVLEHQVPLAEVEEWLRQLREIAETRDDEALFRAVVTAVLASYRAHPTYHRLMLFAALEHQELARVWQVKYTAPVTGFLREYVSRRQAEGAFAGVRPELVVHMLVSMASHFGLWNVLGVNPLGLTEREIGVQAVALLNGLRAGQ</sequence>
<dbReference type="AlphaFoldDB" id="A0A143PWC2"/>
<dbReference type="Gene3D" id="1.10.357.10">
    <property type="entry name" value="Tetracycline Repressor, domain 2"/>
    <property type="match status" value="1"/>
</dbReference>
<dbReference type="SUPFAM" id="SSF46689">
    <property type="entry name" value="Homeodomain-like"/>
    <property type="match status" value="1"/>
</dbReference>
<dbReference type="KEGG" id="abac:LuPra_05371"/>
<evidence type="ECO:0000313" key="4">
    <source>
        <dbReference type="EMBL" id="AMY12099.1"/>
    </source>
</evidence>
<proteinExistence type="predicted"/>
<dbReference type="InterPro" id="IPR001647">
    <property type="entry name" value="HTH_TetR"/>
</dbReference>
<accession>A0A143PWC2</accession>
<dbReference type="Pfam" id="PF00440">
    <property type="entry name" value="TetR_N"/>
    <property type="match status" value="1"/>
</dbReference>
<dbReference type="GO" id="GO:0000976">
    <property type="term" value="F:transcription cis-regulatory region binding"/>
    <property type="evidence" value="ECO:0007669"/>
    <property type="project" value="TreeGrafter"/>
</dbReference>
<protein>
    <submittedName>
        <fullName evidence="4">Rut operon repressor</fullName>
    </submittedName>
</protein>
<dbReference type="GO" id="GO:0003700">
    <property type="term" value="F:DNA-binding transcription factor activity"/>
    <property type="evidence" value="ECO:0007669"/>
    <property type="project" value="TreeGrafter"/>
</dbReference>
<dbReference type="PANTHER" id="PTHR30055">
    <property type="entry name" value="HTH-TYPE TRANSCRIPTIONAL REGULATOR RUTR"/>
    <property type="match status" value="1"/>
</dbReference>
<dbReference type="PRINTS" id="PR00455">
    <property type="entry name" value="HTHTETR"/>
</dbReference>
<feature type="DNA-binding region" description="H-T-H motif" evidence="2">
    <location>
        <begin position="50"/>
        <end position="69"/>
    </location>
</feature>
<keyword evidence="5" id="KW-1185">Reference proteome</keyword>
<dbReference type="InterPro" id="IPR009057">
    <property type="entry name" value="Homeodomain-like_sf"/>
</dbReference>
<dbReference type="EMBL" id="CP015136">
    <property type="protein sequence ID" value="AMY12099.1"/>
    <property type="molecule type" value="Genomic_DNA"/>
</dbReference>
<evidence type="ECO:0000259" key="3">
    <source>
        <dbReference type="PROSITE" id="PS50977"/>
    </source>
</evidence>
<dbReference type="InterPro" id="IPR036271">
    <property type="entry name" value="Tet_transcr_reg_TetR-rel_C_sf"/>
</dbReference>
<keyword evidence="1 2" id="KW-0238">DNA-binding</keyword>
<dbReference type="PROSITE" id="PS50977">
    <property type="entry name" value="HTH_TETR_2"/>
    <property type="match status" value="1"/>
</dbReference>
<evidence type="ECO:0000313" key="5">
    <source>
        <dbReference type="Proteomes" id="UP000076079"/>
    </source>
</evidence>
<organism evidence="4 5">
    <name type="scientific">Luteitalea pratensis</name>
    <dbReference type="NCBI Taxonomy" id="1855912"/>
    <lineage>
        <taxon>Bacteria</taxon>
        <taxon>Pseudomonadati</taxon>
        <taxon>Acidobacteriota</taxon>
        <taxon>Vicinamibacteria</taxon>
        <taxon>Vicinamibacterales</taxon>
        <taxon>Vicinamibacteraceae</taxon>
        <taxon>Luteitalea</taxon>
    </lineage>
</organism>
<reference evidence="5" key="2">
    <citation type="submission" date="2016-04" db="EMBL/GenBank/DDBJ databases">
        <title>First Complete Genome Sequence of a Subdivision 6 Acidobacterium.</title>
        <authorList>
            <person name="Huang S."/>
            <person name="Vieira S."/>
            <person name="Bunk B."/>
            <person name="Riedel T."/>
            <person name="Sproeer C."/>
            <person name="Overmann J."/>
        </authorList>
    </citation>
    <scope>NUCLEOTIDE SEQUENCE [LARGE SCALE GENOMIC DNA]</scope>
    <source>
        <strain evidence="5">DSM 100886 HEG_-6_39</strain>
    </source>
</reference>
<dbReference type="SUPFAM" id="SSF48498">
    <property type="entry name" value="Tetracyclin repressor-like, C-terminal domain"/>
    <property type="match status" value="1"/>
</dbReference>
<dbReference type="Gene3D" id="1.10.10.60">
    <property type="entry name" value="Homeodomain-like"/>
    <property type="match status" value="1"/>
</dbReference>
<reference evidence="4 5" key="1">
    <citation type="journal article" date="2016" name="Genome Announc.">
        <title>First Complete Genome Sequence of a Subdivision 6 Acidobacterium Strain.</title>
        <authorList>
            <person name="Huang S."/>
            <person name="Vieira S."/>
            <person name="Bunk B."/>
            <person name="Riedel T."/>
            <person name="Sproer C."/>
            <person name="Overmann J."/>
        </authorList>
    </citation>
    <scope>NUCLEOTIDE SEQUENCE [LARGE SCALE GENOMIC DNA]</scope>
    <source>
        <strain evidence="5">DSM 100886 HEG_-6_39</strain>
    </source>
</reference>
<feature type="domain" description="HTH tetR-type" evidence="3">
    <location>
        <begin position="27"/>
        <end position="87"/>
    </location>
</feature>
<name>A0A143PWC2_LUTPR</name>
<dbReference type="Proteomes" id="UP000076079">
    <property type="component" value="Chromosome"/>
</dbReference>